<evidence type="ECO:0000313" key="2">
    <source>
        <dbReference type="EMBL" id="ESN98628.1"/>
    </source>
</evidence>
<dbReference type="AlphaFoldDB" id="T1ES77"/>
<dbReference type="EnsemblMetazoa" id="HelroT162065">
    <property type="protein sequence ID" value="HelroP162065"/>
    <property type="gene ID" value="HelroG162065"/>
</dbReference>
<reference evidence="4" key="1">
    <citation type="submission" date="2012-12" db="EMBL/GenBank/DDBJ databases">
        <authorList>
            <person name="Hellsten U."/>
            <person name="Grimwood J."/>
            <person name="Chapman J.A."/>
            <person name="Shapiro H."/>
            <person name="Aerts A."/>
            <person name="Otillar R.P."/>
            <person name="Terry A.Y."/>
            <person name="Boore J.L."/>
            <person name="Simakov O."/>
            <person name="Marletaz F."/>
            <person name="Cho S.-J."/>
            <person name="Edsinger-Gonzales E."/>
            <person name="Havlak P."/>
            <person name="Kuo D.-H."/>
            <person name="Larsson T."/>
            <person name="Lv J."/>
            <person name="Arendt D."/>
            <person name="Savage R."/>
            <person name="Osoegawa K."/>
            <person name="de Jong P."/>
            <person name="Lindberg D.R."/>
            <person name="Seaver E.C."/>
            <person name="Weisblat D.A."/>
            <person name="Putnam N.H."/>
            <person name="Grigoriev I.V."/>
            <person name="Rokhsar D.S."/>
        </authorList>
    </citation>
    <scope>NUCLEOTIDE SEQUENCE</scope>
</reference>
<dbReference type="EMBL" id="KB097143">
    <property type="protein sequence ID" value="ESN98628.1"/>
    <property type="molecule type" value="Genomic_DNA"/>
</dbReference>
<dbReference type="EMBL" id="AMQM01001019">
    <property type="status" value="NOT_ANNOTATED_CDS"/>
    <property type="molecule type" value="Genomic_DNA"/>
</dbReference>
<dbReference type="Proteomes" id="UP000015101">
    <property type="component" value="Unassembled WGS sequence"/>
</dbReference>
<keyword evidence="4" id="KW-1185">Reference proteome</keyword>
<name>T1ES77_HELRO</name>
<dbReference type="RefSeq" id="XP_009022634.1">
    <property type="nucleotide sequence ID" value="XM_009024386.1"/>
</dbReference>
<evidence type="ECO:0000313" key="4">
    <source>
        <dbReference type="Proteomes" id="UP000015101"/>
    </source>
</evidence>
<evidence type="ECO:0000256" key="1">
    <source>
        <dbReference type="SAM" id="Phobius"/>
    </source>
</evidence>
<evidence type="ECO:0000313" key="3">
    <source>
        <dbReference type="EnsemblMetazoa" id="HelroP162065"/>
    </source>
</evidence>
<feature type="transmembrane region" description="Helical" evidence="1">
    <location>
        <begin position="65"/>
        <end position="86"/>
    </location>
</feature>
<accession>T1ES77</accession>
<dbReference type="InParanoid" id="T1ES77"/>
<reference evidence="2 4" key="2">
    <citation type="journal article" date="2013" name="Nature">
        <title>Insights into bilaterian evolution from three spiralian genomes.</title>
        <authorList>
            <person name="Simakov O."/>
            <person name="Marletaz F."/>
            <person name="Cho S.J."/>
            <person name="Edsinger-Gonzales E."/>
            <person name="Havlak P."/>
            <person name="Hellsten U."/>
            <person name="Kuo D.H."/>
            <person name="Larsson T."/>
            <person name="Lv J."/>
            <person name="Arendt D."/>
            <person name="Savage R."/>
            <person name="Osoegawa K."/>
            <person name="de Jong P."/>
            <person name="Grimwood J."/>
            <person name="Chapman J.A."/>
            <person name="Shapiro H."/>
            <person name="Aerts A."/>
            <person name="Otillar R.P."/>
            <person name="Terry A.Y."/>
            <person name="Boore J.L."/>
            <person name="Grigoriev I.V."/>
            <person name="Lindberg D.R."/>
            <person name="Seaver E.C."/>
            <person name="Weisblat D.A."/>
            <person name="Putnam N.H."/>
            <person name="Rokhsar D.S."/>
        </authorList>
    </citation>
    <scope>NUCLEOTIDE SEQUENCE</scope>
</reference>
<keyword evidence="1" id="KW-0472">Membrane</keyword>
<feature type="transmembrane region" description="Helical" evidence="1">
    <location>
        <begin position="98"/>
        <end position="118"/>
    </location>
</feature>
<feature type="transmembrane region" description="Helical" evidence="1">
    <location>
        <begin position="12"/>
        <end position="30"/>
    </location>
</feature>
<reference evidence="3" key="3">
    <citation type="submission" date="2015-06" db="UniProtKB">
        <authorList>
            <consortium name="EnsemblMetazoa"/>
        </authorList>
    </citation>
    <scope>IDENTIFICATION</scope>
</reference>
<dbReference type="GeneID" id="20199427"/>
<dbReference type="KEGG" id="hro:HELRODRAFT_162065"/>
<dbReference type="CTD" id="20199427"/>
<gene>
    <name evidence="3" type="primary">20199427</name>
    <name evidence="2" type="ORF">HELRODRAFT_162065</name>
</gene>
<dbReference type="HOGENOM" id="CLU_2029200_0_0_1"/>
<feature type="transmembrane region" description="Helical" evidence="1">
    <location>
        <begin position="36"/>
        <end position="53"/>
    </location>
</feature>
<protein>
    <submittedName>
        <fullName evidence="2 3">Uncharacterized protein</fullName>
    </submittedName>
</protein>
<sequence>MMDVRFCAKLSFIFCFVGFEVFILPSINLHSGADDYSVSFTVLFTISFVLNYVTYQESFTVQPIAMILSISFLIATALYMFIIFLIECNINFSNRPYSFVYLLSSSLLAVLSTIFKIIQFVH</sequence>
<organism evidence="3 4">
    <name type="scientific">Helobdella robusta</name>
    <name type="common">Californian leech</name>
    <dbReference type="NCBI Taxonomy" id="6412"/>
    <lineage>
        <taxon>Eukaryota</taxon>
        <taxon>Metazoa</taxon>
        <taxon>Spiralia</taxon>
        <taxon>Lophotrochozoa</taxon>
        <taxon>Annelida</taxon>
        <taxon>Clitellata</taxon>
        <taxon>Hirudinea</taxon>
        <taxon>Rhynchobdellida</taxon>
        <taxon>Glossiphoniidae</taxon>
        <taxon>Helobdella</taxon>
    </lineage>
</organism>
<keyword evidence="1" id="KW-1133">Transmembrane helix</keyword>
<keyword evidence="1" id="KW-0812">Transmembrane</keyword>
<proteinExistence type="predicted"/>